<keyword evidence="3" id="KW-0472">Membrane</keyword>
<dbReference type="InterPro" id="IPR045851">
    <property type="entry name" value="AMP-bd_C_sf"/>
</dbReference>
<keyword evidence="2" id="KW-0436">Ligase</keyword>
<feature type="transmembrane region" description="Helical" evidence="3">
    <location>
        <begin position="83"/>
        <end position="105"/>
    </location>
</feature>
<name>A0A2A9NNI2_9AGAR</name>
<dbReference type="Pfam" id="PF00501">
    <property type="entry name" value="AMP-binding"/>
    <property type="match status" value="1"/>
</dbReference>
<dbReference type="GO" id="GO:0016405">
    <property type="term" value="F:CoA-ligase activity"/>
    <property type="evidence" value="ECO:0007669"/>
    <property type="project" value="TreeGrafter"/>
</dbReference>
<dbReference type="PANTHER" id="PTHR24096:SF149">
    <property type="entry name" value="AMP-BINDING DOMAIN-CONTAINING PROTEIN-RELATED"/>
    <property type="match status" value="1"/>
</dbReference>
<dbReference type="STRING" id="703135.A0A2A9NNI2"/>
<evidence type="ECO:0000259" key="4">
    <source>
        <dbReference type="Pfam" id="PF00501"/>
    </source>
</evidence>
<sequence length="599" mass="65796">MSPTIYRSPLVAPALHRRSIFTHVFSSSDPGMVGMYPASTPAFIDSQTGATITRGQLKSLSLDFGYGLLNHPRLARLRRGDTVLLYIPNTISFPVVLFGAVAAGIKCSPANSAFTARELAHQFTDSDSKVIITQLDGLKTVLEALSSLGISRDAALQRIVVVRPDYVWAGGVKENVDTDGFLTLEDLFSLGTLQQEEKFDGDDANETCYICYSSGTTGPPKGVETTHLNMTAVVDLGRSGWHLFHSYDKVLSFLPTYHIYGLTVVLHTGLLFGVPVVLQSRFEPVAFLQNIQKYKVTALMVVPPILVMLAKHPVVDKFDLSSLRFMMSAAAPLSYSLVHQVHNRFKAKDIDVVIAQGYGVTETSPALHVLPYEFSLRKAGSVGLLMPNLEARLVNGSVDAKEGEPGELWVRGPSIMKGYLKNKEATSDTITKDGWLKTGDIFVRDPEGFYYVVDRSKELIKYKVSTAEENHQDNYSSCHITVSQGSQVSPSELEAVLLTHPDVADAAVIGVDDPDQATELPSIRAYVVAARPDQMKITKAKEEFSKGIRAWMDGKVANPKRLRGGVIIIDAIPKSTAGKILRRELREMARLEKQRQSKL</sequence>
<feature type="domain" description="AMP-binding enzyme C-terminal" evidence="5">
    <location>
        <begin position="492"/>
        <end position="579"/>
    </location>
</feature>
<dbReference type="InterPro" id="IPR020845">
    <property type="entry name" value="AMP-binding_CS"/>
</dbReference>
<feature type="domain" description="AMP-dependent synthetase/ligase" evidence="4">
    <location>
        <begin position="37"/>
        <end position="420"/>
    </location>
</feature>
<accession>A0A2A9NNI2</accession>
<dbReference type="InterPro" id="IPR000873">
    <property type="entry name" value="AMP-dep_synth/lig_dom"/>
</dbReference>
<dbReference type="OrthoDB" id="1898221at2759"/>
<dbReference type="PANTHER" id="PTHR24096">
    <property type="entry name" value="LONG-CHAIN-FATTY-ACID--COA LIGASE"/>
    <property type="match status" value="1"/>
</dbReference>
<dbReference type="CDD" id="cd05911">
    <property type="entry name" value="Firefly_Luc_like"/>
    <property type="match status" value="1"/>
</dbReference>
<dbReference type="AlphaFoldDB" id="A0A2A9NNI2"/>
<gene>
    <name evidence="6" type="ORF">AMATHDRAFT_46467</name>
</gene>
<dbReference type="Gene3D" id="3.40.50.12780">
    <property type="entry name" value="N-terminal domain of ligase-like"/>
    <property type="match status" value="1"/>
</dbReference>
<keyword evidence="3" id="KW-1133">Transmembrane helix</keyword>
<reference evidence="6 7" key="1">
    <citation type="submission" date="2014-02" db="EMBL/GenBank/DDBJ databases">
        <title>Transposable element dynamics among asymbiotic and ectomycorrhizal Amanita fungi.</title>
        <authorList>
            <consortium name="DOE Joint Genome Institute"/>
            <person name="Hess J."/>
            <person name="Skrede I."/>
            <person name="Wolfe B."/>
            <person name="LaButti K."/>
            <person name="Ohm R.A."/>
            <person name="Grigoriev I.V."/>
            <person name="Pringle A."/>
        </authorList>
    </citation>
    <scope>NUCLEOTIDE SEQUENCE [LARGE SCALE GENOMIC DNA]</scope>
    <source>
        <strain evidence="6 7">SKay4041</strain>
    </source>
</reference>
<evidence type="ECO:0000313" key="7">
    <source>
        <dbReference type="Proteomes" id="UP000242287"/>
    </source>
</evidence>
<evidence type="ECO:0008006" key="8">
    <source>
        <dbReference type="Google" id="ProtNLM"/>
    </source>
</evidence>
<evidence type="ECO:0000256" key="1">
    <source>
        <dbReference type="ARBA" id="ARBA00006432"/>
    </source>
</evidence>
<dbReference type="InterPro" id="IPR025110">
    <property type="entry name" value="AMP-bd_C"/>
</dbReference>
<dbReference type="Gene3D" id="3.30.300.30">
    <property type="match status" value="1"/>
</dbReference>
<evidence type="ECO:0000256" key="3">
    <source>
        <dbReference type="SAM" id="Phobius"/>
    </source>
</evidence>
<dbReference type="InterPro" id="IPR042099">
    <property type="entry name" value="ANL_N_sf"/>
</dbReference>
<keyword evidence="3" id="KW-0812">Transmembrane</keyword>
<evidence type="ECO:0000256" key="2">
    <source>
        <dbReference type="ARBA" id="ARBA00022598"/>
    </source>
</evidence>
<dbReference type="EMBL" id="KZ301981">
    <property type="protein sequence ID" value="PFH52099.1"/>
    <property type="molecule type" value="Genomic_DNA"/>
</dbReference>
<dbReference type="PROSITE" id="PS00455">
    <property type="entry name" value="AMP_BINDING"/>
    <property type="match status" value="1"/>
</dbReference>
<comment type="similarity">
    <text evidence="1">Belongs to the ATP-dependent AMP-binding enzyme family.</text>
</comment>
<proteinExistence type="inferred from homology"/>
<protein>
    <recommendedName>
        <fullName evidence="8">AMP-dependent synthetase/ligase domain-containing protein</fullName>
    </recommendedName>
</protein>
<dbReference type="SUPFAM" id="SSF56801">
    <property type="entry name" value="Acetyl-CoA synthetase-like"/>
    <property type="match status" value="1"/>
</dbReference>
<evidence type="ECO:0000313" key="6">
    <source>
        <dbReference type="EMBL" id="PFH52099.1"/>
    </source>
</evidence>
<dbReference type="Pfam" id="PF13193">
    <property type="entry name" value="AMP-binding_C"/>
    <property type="match status" value="1"/>
</dbReference>
<keyword evidence="7" id="KW-1185">Reference proteome</keyword>
<organism evidence="6 7">
    <name type="scientific">Amanita thiersii Skay4041</name>
    <dbReference type="NCBI Taxonomy" id="703135"/>
    <lineage>
        <taxon>Eukaryota</taxon>
        <taxon>Fungi</taxon>
        <taxon>Dikarya</taxon>
        <taxon>Basidiomycota</taxon>
        <taxon>Agaricomycotina</taxon>
        <taxon>Agaricomycetes</taxon>
        <taxon>Agaricomycetidae</taxon>
        <taxon>Agaricales</taxon>
        <taxon>Pluteineae</taxon>
        <taxon>Amanitaceae</taxon>
        <taxon>Amanita</taxon>
    </lineage>
</organism>
<evidence type="ECO:0000259" key="5">
    <source>
        <dbReference type="Pfam" id="PF13193"/>
    </source>
</evidence>
<dbReference type="Proteomes" id="UP000242287">
    <property type="component" value="Unassembled WGS sequence"/>
</dbReference>